<dbReference type="STRING" id="1328313.DS2_18378"/>
<sequence>MNTPNKLAVIVVSSLALIAPNAFADNTYQTLLDNLKQSHIAKLVTQEQQQKLETSYQACQAKLASIKDRNQYLQRQLEQQQQIMNSAAPVAERQFAEMEVMSLREKREAMQKRSAQCKEIETKYHNLSEKITQAAKKHSSDSQKHKQKLVEYLTNKSQLSNDAVIDSIEYPCGANNKLTCRKEATSALLKQISEQRSIKLTAGTIIKNYMVEQDTVATHSEAEFDKVEVLTADYKQLASGPAYYLKLKAQFKKQSDSAQNKVDKLRIEAAISRYLKALNKEFAGES</sequence>
<feature type="signal peptide" evidence="2">
    <location>
        <begin position="1"/>
        <end position="24"/>
    </location>
</feature>
<evidence type="ECO:0000313" key="3">
    <source>
        <dbReference type="EMBL" id="EWH08237.1"/>
    </source>
</evidence>
<dbReference type="Proteomes" id="UP000019276">
    <property type="component" value="Unassembled WGS sequence"/>
</dbReference>
<feature type="chain" id="PRO_5004898236" evidence="2">
    <location>
        <begin position="25"/>
        <end position="286"/>
    </location>
</feature>
<accession>W7QH12</accession>
<feature type="coiled-coil region" evidence="1">
    <location>
        <begin position="63"/>
        <end position="137"/>
    </location>
</feature>
<evidence type="ECO:0000256" key="1">
    <source>
        <dbReference type="SAM" id="Coils"/>
    </source>
</evidence>
<name>W7QH12_9ALTE</name>
<dbReference type="RefSeq" id="WP_035016497.1">
    <property type="nucleotide sequence ID" value="NZ_ARZY01000057.1"/>
</dbReference>
<evidence type="ECO:0000256" key="2">
    <source>
        <dbReference type="SAM" id="SignalP"/>
    </source>
</evidence>
<proteinExistence type="predicted"/>
<comment type="caution">
    <text evidence="3">The sequence shown here is derived from an EMBL/GenBank/DDBJ whole genome shotgun (WGS) entry which is preliminary data.</text>
</comment>
<protein>
    <submittedName>
        <fullName evidence="3">Uncharacterized protein</fullName>
    </submittedName>
</protein>
<dbReference type="eggNOG" id="ENOG50340GZ">
    <property type="taxonomic scope" value="Bacteria"/>
</dbReference>
<keyword evidence="4" id="KW-1185">Reference proteome</keyword>
<keyword evidence="1" id="KW-0175">Coiled coil</keyword>
<dbReference type="OrthoDB" id="6383100at2"/>
<organism evidence="3 4">
    <name type="scientific">Catenovulum agarivorans DS-2</name>
    <dbReference type="NCBI Taxonomy" id="1328313"/>
    <lineage>
        <taxon>Bacteria</taxon>
        <taxon>Pseudomonadati</taxon>
        <taxon>Pseudomonadota</taxon>
        <taxon>Gammaproteobacteria</taxon>
        <taxon>Alteromonadales</taxon>
        <taxon>Alteromonadaceae</taxon>
        <taxon>Catenovulum</taxon>
    </lineage>
</organism>
<dbReference type="AlphaFoldDB" id="W7QH12"/>
<gene>
    <name evidence="3" type="ORF">DS2_18378</name>
</gene>
<dbReference type="EMBL" id="ARZY01000057">
    <property type="protein sequence ID" value="EWH08237.1"/>
    <property type="molecule type" value="Genomic_DNA"/>
</dbReference>
<keyword evidence="2" id="KW-0732">Signal</keyword>
<reference evidence="3 4" key="1">
    <citation type="journal article" date="2014" name="Genome Announc.">
        <title>Draft Genome Sequence of the Agar-Degrading Bacterium Catenovulum sp. Strain DS-2, Isolated from Intestines of Haliotis diversicolor.</title>
        <authorList>
            <person name="Shan D."/>
            <person name="Li X."/>
            <person name="Gu Z."/>
            <person name="Wei G."/>
            <person name="Gao Z."/>
            <person name="Shao Z."/>
        </authorList>
    </citation>
    <scope>NUCLEOTIDE SEQUENCE [LARGE SCALE GENOMIC DNA]</scope>
    <source>
        <strain evidence="3 4">DS-2</strain>
    </source>
</reference>
<evidence type="ECO:0000313" key="4">
    <source>
        <dbReference type="Proteomes" id="UP000019276"/>
    </source>
</evidence>